<feature type="compositionally biased region" description="Acidic residues" evidence="1">
    <location>
        <begin position="66"/>
        <end position="78"/>
    </location>
</feature>
<reference evidence="2 3" key="1">
    <citation type="journal article" date="2016" name="Nat. Commun.">
        <title>Extremotolerant tardigrade genome and improved radiotolerance of human cultured cells by tardigrade-unique protein.</title>
        <authorList>
            <person name="Hashimoto T."/>
            <person name="Horikawa D.D."/>
            <person name="Saito Y."/>
            <person name="Kuwahara H."/>
            <person name="Kozuka-Hata H."/>
            <person name="Shin-I T."/>
            <person name="Minakuchi Y."/>
            <person name="Ohishi K."/>
            <person name="Motoyama A."/>
            <person name="Aizu T."/>
            <person name="Enomoto A."/>
            <person name="Kondo K."/>
            <person name="Tanaka S."/>
            <person name="Hara Y."/>
            <person name="Koshikawa S."/>
            <person name="Sagara H."/>
            <person name="Miura T."/>
            <person name="Yokobori S."/>
            <person name="Miyagawa K."/>
            <person name="Suzuki Y."/>
            <person name="Kubo T."/>
            <person name="Oyama M."/>
            <person name="Kohara Y."/>
            <person name="Fujiyama A."/>
            <person name="Arakawa K."/>
            <person name="Katayama T."/>
            <person name="Toyoda A."/>
            <person name="Kunieda T."/>
        </authorList>
    </citation>
    <scope>NUCLEOTIDE SEQUENCE [LARGE SCALE GENOMIC DNA]</scope>
    <source>
        <strain evidence="2 3">YOKOZUNA-1</strain>
    </source>
</reference>
<feature type="region of interest" description="Disordered" evidence="1">
    <location>
        <begin position="59"/>
        <end position="87"/>
    </location>
</feature>
<accession>A0A1D1VRM7</accession>
<keyword evidence="3" id="KW-1185">Reference proteome</keyword>
<name>A0A1D1VRM7_RAMVA</name>
<gene>
    <name evidence="2" type="primary">RvY_14027-1</name>
    <name evidence="2" type="synonym">RvY_14027.1</name>
    <name evidence="2" type="ORF">RvY_14027</name>
</gene>
<sequence>MWLRTVETGKRTGNKGFVRVALLSFHRALVSCQELWVLEFSLKHAVDFPVLVVRPSDQKMMSSGETEAELLDYDQEEDGDKKMKDLTVETSKKKPVALAG</sequence>
<dbReference type="AlphaFoldDB" id="A0A1D1VRM7"/>
<evidence type="ECO:0000313" key="2">
    <source>
        <dbReference type="EMBL" id="GAV03631.1"/>
    </source>
</evidence>
<proteinExistence type="predicted"/>
<evidence type="ECO:0000313" key="3">
    <source>
        <dbReference type="Proteomes" id="UP000186922"/>
    </source>
</evidence>
<protein>
    <submittedName>
        <fullName evidence="2">Uncharacterized protein</fullName>
    </submittedName>
</protein>
<comment type="caution">
    <text evidence="2">The sequence shown here is derived from an EMBL/GenBank/DDBJ whole genome shotgun (WGS) entry which is preliminary data.</text>
</comment>
<dbReference type="Proteomes" id="UP000186922">
    <property type="component" value="Unassembled WGS sequence"/>
</dbReference>
<dbReference type="EMBL" id="BDGG01000009">
    <property type="protein sequence ID" value="GAV03631.1"/>
    <property type="molecule type" value="Genomic_DNA"/>
</dbReference>
<evidence type="ECO:0000256" key="1">
    <source>
        <dbReference type="SAM" id="MobiDB-lite"/>
    </source>
</evidence>
<organism evidence="2 3">
    <name type="scientific">Ramazzottius varieornatus</name>
    <name type="common">Water bear</name>
    <name type="synonym">Tardigrade</name>
    <dbReference type="NCBI Taxonomy" id="947166"/>
    <lineage>
        <taxon>Eukaryota</taxon>
        <taxon>Metazoa</taxon>
        <taxon>Ecdysozoa</taxon>
        <taxon>Tardigrada</taxon>
        <taxon>Eutardigrada</taxon>
        <taxon>Parachela</taxon>
        <taxon>Hypsibioidea</taxon>
        <taxon>Ramazzottiidae</taxon>
        <taxon>Ramazzottius</taxon>
    </lineage>
</organism>